<gene>
    <name evidence="3" type="primary">LOC107272098</name>
</gene>
<dbReference type="RefSeq" id="XP_015604381.1">
    <property type="nucleotide sequence ID" value="XM_015748895.2"/>
</dbReference>
<protein>
    <submittedName>
        <fullName evidence="3">Uncharacterized protein LOC107272098</fullName>
    </submittedName>
</protein>
<name>A0AAJ7C9M1_CEPCN</name>
<dbReference type="KEGG" id="ccin:107272098"/>
<sequence>MRTKDAHRKSSLRRRNTPTQWNEPPVDYRKNPRAESPGRINPTWGLYSPWFPNESYPWTNSLVRKAGKASGLSLMNLKPGKGSPARYISLRCDRAKVSHRAGRVRGTPGTDRPISNRQSEGIQGEPTKSSEGGEQEGGGGSRWW</sequence>
<dbReference type="GeneID" id="107272098"/>
<organism evidence="2 3">
    <name type="scientific">Cephus cinctus</name>
    <name type="common">Wheat stem sawfly</name>
    <dbReference type="NCBI Taxonomy" id="211228"/>
    <lineage>
        <taxon>Eukaryota</taxon>
        <taxon>Metazoa</taxon>
        <taxon>Ecdysozoa</taxon>
        <taxon>Arthropoda</taxon>
        <taxon>Hexapoda</taxon>
        <taxon>Insecta</taxon>
        <taxon>Pterygota</taxon>
        <taxon>Neoptera</taxon>
        <taxon>Endopterygota</taxon>
        <taxon>Hymenoptera</taxon>
        <taxon>Cephoidea</taxon>
        <taxon>Cephidae</taxon>
        <taxon>Cephus</taxon>
    </lineage>
</organism>
<evidence type="ECO:0000313" key="3">
    <source>
        <dbReference type="RefSeq" id="XP_015604381.1"/>
    </source>
</evidence>
<dbReference type="AlphaFoldDB" id="A0AAJ7C9M1"/>
<evidence type="ECO:0000313" key="2">
    <source>
        <dbReference type="Proteomes" id="UP000694920"/>
    </source>
</evidence>
<dbReference type="Proteomes" id="UP000694920">
    <property type="component" value="Unplaced"/>
</dbReference>
<feature type="region of interest" description="Disordered" evidence="1">
    <location>
        <begin position="1"/>
        <end position="44"/>
    </location>
</feature>
<reference evidence="3" key="1">
    <citation type="submission" date="2025-08" db="UniProtKB">
        <authorList>
            <consortium name="RefSeq"/>
        </authorList>
    </citation>
    <scope>IDENTIFICATION</scope>
</reference>
<evidence type="ECO:0000256" key="1">
    <source>
        <dbReference type="SAM" id="MobiDB-lite"/>
    </source>
</evidence>
<accession>A0AAJ7C9M1</accession>
<feature type="compositionally biased region" description="Gly residues" evidence="1">
    <location>
        <begin position="135"/>
        <end position="144"/>
    </location>
</feature>
<feature type="compositionally biased region" description="Basic residues" evidence="1">
    <location>
        <begin position="1"/>
        <end position="16"/>
    </location>
</feature>
<keyword evidence="2" id="KW-1185">Reference proteome</keyword>
<feature type="region of interest" description="Disordered" evidence="1">
    <location>
        <begin position="98"/>
        <end position="144"/>
    </location>
</feature>
<proteinExistence type="predicted"/>